<dbReference type="PANTHER" id="PTHR34388:SF1">
    <property type="entry name" value="DNA POLYMERASE III SUBUNIT DELTA"/>
    <property type="match status" value="1"/>
</dbReference>
<keyword evidence="12" id="KW-1185">Reference proteome</keyword>
<evidence type="ECO:0000256" key="1">
    <source>
        <dbReference type="ARBA" id="ARBA00012417"/>
    </source>
</evidence>
<dbReference type="Gene3D" id="1.20.272.10">
    <property type="match status" value="1"/>
</dbReference>
<dbReference type="InterPro" id="IPR010372">
    <property type="entry name" value="DNA_pol3_delta_N"/>
</dbReference>
<dbReference type="AlphaFoldDB" id="A0A8K2A8I2"/>
<dbReference type="InterPro" id="IPR048466">
    <property type="entry name" value="DNA_pol3_delta-like_C"/>
</dbReference>
<dbReference type="GO" id="GO:0006261">
    <property type="term" value="P:DNA-templated DNA replication"/>
    <property type="evidence" value="ECO:0007669"/>
    <property type="project" value="TreeGrafter"/>
</dbReference>
<keyword evidence="4 11" id="KW-0548">Nucleotidyltransferase</keyword>
<comment type="similarity">
    <text evidence="7">Belongs to the DNA polymerase HolA subunit family.</text>
</comment>
<dbReference type="InterPro" id="IPR005790">
    <property type="entry name" value="DNA_polIII_delta"/>
</dbReference>
<dbReference type="PANTHER" id="PTHR34388">
    <property type="entry name" value="DNA POLYMERASE III SUBUNIT DELTA"/>
    <property type="match status" value="1"/>
</dbReference>
<evidence type="ECO:0000256" key="7">
    <source>
        <dbReference type="ARBA" id="ARBA00034754"/>
    </source>
</evidence>
<dbReference type="NCBIfam" id="TIGR01128">
    <property type="entry name" value="holA"/>
    <property type="match status" value="1"/>
</dbReference>
<keyword evidence="6" id="KW-0239">DNA-directed DNA polymerase</keyword>
<evidence type="ECO:0000313" key="12">
    <source>
        <dbReference type="Proteomes" id="UP000607397"/>
    </source>
</evidence>
<comment type="catalytic activity">
    <reaction evidence="8">
        <text>DNA(n) + a 2'-deoxyribonucleoside 5'-triphosphate = DNA(n+1) + diphosphate</text>
        <dbReference type="Rhea" id="RHEA:22508"/>
        <dbReference type="Rhea" id="RHEA-COMP:17339"/>
        <dbReference type="Rhea" id="RHEA-COMP:17340"/>
        <dbReference type="ChEBI" id="CHEBI:33019"/>
        <dbReference type="ChEBI" id="CHEBI:61560"/>
        <dbReference type="ChEBI" id="CHEBI:173112"/>
        <dbReference type="EC" id="2.7.7.7"/>
    </reaction>
</comment>
<evidence type="ECO:0000256" key="8">
    <source>
        <dbReference type="ARBA" id="ARBA00049244"/>
    </source>
</evidence>
<organism evidence="11 12">
    <name type="scientific">Petrachloros mirabilis ULC683</name>
    <dbReference type="NCBI Taxonomy" id="2781853"/>
    <lineage>
        <taxon>Bacteria</taxon>
        <taxon>Bacillati</taxon>
        <taxon>Cyanobacteriota</taxon>
        <taxon>Cyanophyceae</taxon>
        <taxon>Synechococcales</taxon>
        <taxon>Petrachlorosaceae</taxon>
        <taxon>Petrachloros</taxon>
        <taxon>Petrachloros mirabilis</taxon>
    </lineage>
</organism>
<feature type="domain" description="DNA polymerase III delta N-terminal" evidence="9">
    <location>
        <begin position="4"/>
        <end position="127"/>
    </location>
</feature>
<evidence type="ECO:0000256" key="6">
    <source>
        <dbReference type="ARBA" id="ARBA00022932"/>
    </source>
</evidence>
<evidence type="ECO:0000256" key="4">
    <source>
        <dbReference type="ARBA" id="ARBA00022695"/>
    </source>
</evidence>
<gene>
    <name evidence="11" type="primary">holA</name>
    <name evidence="11" type="ORF">GS597_11575</name>
</gene>
<feature type="domain" description="DNA polymerase III delta subunit-like C-terminal" evidence="10">
    <location>
        <begin position="205"/>
        <end position="312"/>
    </location>
</feature>
<dbReference type="RefSeq" id="WP_161825610.1">
    <property type="nucleotide sequence ID" value="NZ_WVIC01000021.1"/>
</dbReference>
<evidence type="ECO:0000256" key="5">
    <source>
        <dbReference type="ARBA" id="ARBA00022705"/>
    </source>
</evidence>
<keyword evidence="3 11" id="KW-0808">Transferase</keyword>
<dbReference type="GO" id="GO:0003677">
    <property type="term" value="F:DNA binding"/>
    <property type="evidence" value="ECO:0007669"/>
    <property type="project" value="InterPro"/>
</dbReference>
<dbReference type="Gene3D" id="1.10.8.60">
    <property type="match status" value="1"/>
</dbReference>
<evidence type="ECO:0000313" key="11">
    <source>
        <dbReference type="EMBL" id="NCJ07135.1"/>
    </source>
</evidence>
<sequence>MPIYLYWGSDDYRLQQAAQDLEKQVLDSTWRSFNYDKIDLSSGGDANDRAITGLNQAMTPPFGLGNRLVWLVDPPLGRSDAAEFNRELERTLPALPHTTHLLLTLSSKPDGRSKLVKMLQAQADVQEFSPIPPWKTDLLEKAAHKAAQQIGVSLTPEALNLLAEAVSNDTRQLYTELEKLKLYASDATQPLDAHVVAQLTTATHQSSLQLADALRRGHTSEALQLTSELLRQNEPGLKIVATLVKQFRTWLWLKLLLEAGERDERTLATAAEVGNPKRIYFLRQEVQALTSRQLRQALHHLLDLEVRLKQGGEVTTTLHTQVIKLCATCQSRS</sequence>
<name>A0A8K2A8I2_9CYAN</name>
<dbReference type="Proteomes" id="UP000607397">
    <property type="component" value="Unassembled WGS sequence"/>
</dbReference>
<dbReference type="EMBL" id="WVIC01000021">
    <property type="protein sequence ID" value="NCJ07135.1"/>
    <property type="molecule type" value="Genomic_DNA"/>
</dbReference>
<dbReference type="Pfam" id="PF21694">
    <property type="entry name" value="DNA_pol3_delta_C"/>
    <property type="match status" value="1"/>
</dbReference>
<dbReference type="InterPro" id="IPR027417">
    <property type="entry name" value="P-loop_NTPase"/>
</dbReference>
<dbReference type="EC" id="2.7.7.7" evidence="1"/>
<keyword evidence="5" id="KW-0235">DNA replication</keyword>
<reference evidence="11" key="1">
    <citation type="submission" date="2019-12" db="EMBL/GenBank/DDBJ databases">
        <title>High-Quality draft genome sequences of three cyanobacteria isolated from the limestone walls of the Old Cathedral of Coimbra.</title>
        <authorList>
            <person name="Tiago I."/>
            <person name="Soares F."/>
            <person name="Portugal A."/>
        </authorList>
    </citation>
    <scope>NUCLEOTIDE SEQUENCE [LARGE SCALE GENOMIC DNA]</scope>
    <source>
        <strain evidence="11">C</strain>
    </source>
</reference>
<evidence type="ECO:0000259" key="9">
    <source>
        <dbReference type="Pfam" id="PF06144"/>
    </source>
</evidence>
<dbReference type="InterPro" id="IPR008921">
    <property type="entry name" value="DNA_pol3_clamp-load_cplx_C"/>
</dbReference>
<dbReference type="GO" id="GO:0003887">
    <property type="term" value="F:DNA-directed DNA polymerase activity"/>
    <property type="evidence" value="ECO:0007669"/>
    <property type="project" value="UniProtKB-KW"/>
</dbReference>
<evidence type="ECO:0000256" key="2">
    <source>
        <dbReference type="ARBA" id="ARBA00017703"/>
    </source>
</evidence>
<comment type="caution">
    <text evidence="11">The sequence shown here is derived from an EMBL/GenBank/DDBJ whole genome shotgun (WGS) entry which is preliminary data.</text>
</comment>
<accession>A0A8K2A8I2</accession>
<dbReference type="SUPFAM" id="SSF48019">
    <property type="entry name" value="post-AAA+ oligomerization domain-like"/>
    <property type="match status" value="1"/>
</dbReference>
<dbReference type="GO" id="GO:0009360">
    <property type="term" value="C:DNA polymerase III complex"/>
    <property type="evidence" value="ECO:0007669"/>
    <property type="project" value="InterPro"/>
</dbReference>
<evidence type="ECO:0000259" key="10">
    <source>
        <dbReference type="Pfam" id="PF21694"/>
    </source>
</evidence>
<dbReference type="SUPFAM" id="SSF52540">
    <property type="entry name" value="P-loop containing nucleoside triphosphate hydrolases"/>
    <property type="match status" value="1"/>
</dbReference>
<proteinExistence type="inferred from homology"/>
<evidence type="ECO:0000256" key="3">
    <source>
        <dbReference type="ARBA" id="ARBA00022679"/>
    </source>
</evidence>
<protein>
    <recommendedName>
        <fullName evidence="2">DNA polymerase III subunit delta</fullName>
        <ecNumber evidence="1">2.7.7.7</ecNumber>
    </recommendedName>
</protein>
<dbReference type="Pfam" id="PF06144">
    <property type="entry name" value="DNA_pol3_delta"/>
    <property type="match status" value="1"/>
</dbReference>
<dbReference type="Gene3D" id="3.40.50.300">
    <property type="entry name" value="P-loop containing nucleotide triphosphate hydrolases"/>
    <property type="match status" value="1"/>
</dbReference>